<evidence type="ECO:0000313" key="2">
    <source>
        <dbReference type="Proteomes" id="UP000075321"/>
    </source>
</evidence>
<protein>
    <submittedName>
        <fullName evidence="1">Uncharacterized protein</fullName>
    </submittedName>
</protein>
<dbReference type="InterPro" id="IPR036739">
    <property type="entry name" value="SLC41_membr_dom_sf"/>
</dbReference>
<dbReference type="Gene3D" id="1.10.357.20">
    <property type="entry name" value="SLC41 divalent cation transporters, integral membrane domain"/>
    <property type="match status" value="1"/>
</dbReference>
<dbReference type="InterPro" id="IPR006669">
    <property type="entry name" value="MgtE_transporter"/>
</dbReference>
<dbReference type="PATRIC" id="fig|1008153.3.peg.3899"/>
<dbReference type="GO" id="GO:0016020">
    <property type="term" value="C:membrane"/>
    <property type="evidence" value="ECO:0007669"/>
    <property type="project" value="InterPro"/>
</dbReference>
<keyword evidence="2" id="KW-1185">Reference proteome</keyword>
<organism evidence="1 2">
    <name type="scientific">Halalkalicoccus paucihalophilus</name>
    <dbReference type="NCBI Taxonomy" id="1008153"/>
    <lineage>
        <taxon>Archaea</taxon>
        <taxon>Methanobacteriati</taxon>
        <taxon>Methanobacteriota</taxon>
        <taxon>Stenosarchaea group</taxon>
        <taxon>Halobacteria</taxon>
        <taxon>Halobacteriales</taxon>
        <taxon>Halococcaceae</taxon>
        <taxon>Halalkalicoccus</taxon>
    </lineage>
</organism>
<comment type="caution">
    <text evidence="1">The sequence shown here is derived from an EMBL/GenBank/DDBJ whole genome shotgun (WGS) entry which is preliminary data.</text>
</comment>
<name>A0A151A9D2_9EURY</name>
<dbReference type="PANTHER" id="PTHR43773:SF1">
    <property type="entry name" value="MAGNESIUM TRANSPORTER MGTE"/>
    <property type="match status" value="1"/>
</dbReference>
<sequence length="88" mass="9785">MRVTVWSRALWLLFGLVAGLFLSVISSQFEATIQETITLAFFPPVVAYIADSVGTQSEAIAIRAFAITDVDYSTYLWREFSSGLFLVV</sequence>
<accession>A0A151A9D2</accession>
<dbReference type="PANTHER" id="PTHR43773">
    <property type="entry name" value="MAGNESIUM TRANSPORTER MGTE"/>
    <property type="match status" value="1"/>
</dbReference>
<proteinExistence type="predicted"/>
<gene>
    <name evidence="1" type="ORF">HAPAU_36750</name>
</gene>
<dbReference type="SUPFAM" id="SSF161093">
    <property type="entry name" value="MgtE membrane domain-like"/>
    <property type="match status" value="1"/>
</dbReference>
<dbReference type="Proteomes" id="UP000075321">
    <property type="component" value="Unassembled WGS sequence"/>
</dbReference>
<reference evidence="1 2" key="1">
    <citation type="submission" date="2016-02" db="EMBL/GenBank/DDBJ databases">
        <title>Genome sequence of Halalkalicoccus paucihalophilus DSM 24557.</title>
        <authorList>
            <person name="Poehlein A."/>
            <person name="Daniel R."/>
        </authorList>
    </citation>
    <scope>NUCLEOTIDE SEQUENCE [LARGE SCALE GENOMIC DNA]</scope>
    <source>
        <strain evidence="1 2">DSM 24557</strain>
    </source>
</reference>
<evidence type="ECO:0000313" key="1">
    <source>
        <dbReference type="EMBL" id="KYH24204.1"/>
    </source>
</evidence>
<dbReference type="GO" id="GO:0015095">
    <property type="term" value="F:magnesium ion transmembrane transporter activity"/>
    <property type="evidence" value="ECO:0007669"/>
    <property type="project" value="InterPro"/>
</dbReference>
<dbReference type="AlphaFoldDB" id="A0A151A9D2"/>
<dbReference type="EMBL" id="LTAZ01000015">
    <property type="protein sequence ID" value="KYH24204.1"/>
    <property type="molecule type" value="Genomic_DNA"/>
</dbReference>